<dbReference type="InterPro" id="IPR044610">
    <property type="entry name" value="GLCAT14A/B/C"/>
</dbReference>
<dbReference type="InterPro" id="IPR003406">
    <property type="entry name" value="Glyco_trans_14"/>
</dbReference>
<accession>A0A6A1WH92</accession>
<evidence type="ECO:0000256" key="1">
    <source>
        <dbReference type="ARBA" id="ARBA00004606"/>
    </source>
</evidence>
<dbReference type="AlphaFoldDB" id="A0A6A1WH92"/>
<evidence type="ECO:0000256" key="4">
    <source>
        <dbReference type="ARBA" id="ARBA00023136"/>
    </source>
</evidence>
<keyword evidence="3 6" id="KW-0808">Transferase</keyword>
<keyword evidence="5" id="KW-0325">Glycoprotein</keyword>
<evidence type="ECO:0000256" key="2">
    <source>
        <dbReference type="ARBA" id="ARBA00022676"/>
    </source>
</evidence>
<keyword evidence="2" id="KW-0328">Glycosyltransferase</keyword>
<dbReference type="PANTHER" id="PTHR45719">
    <property type="entry name" value="GLYCOSYLTRANSFERASE"/>
    <property type="match status" value="1"/>
</dbReference>
<reference evidence="6 7" key="1">
    <citation type="journal article" date="2019" name="Plant Biotechnol. J.">
        <title>The red bayberry genome and genetic basis of sex determination.</title>
        <authorList>
            <person name="Jia H.M."/>
            <person name="Jia H.J."/>
            <person name="Cai Q.L."/>
            <person name="Wang Y."/>
            <person name="Zhao H.B."/>
            <person name="Yang W.F."/>
            <person name="Wang G.Y."/>
            <person name="Li Y.H."/>
            <person name="Zhan D.L."/>
            <person name="Shen Y.T."/>
            <person name="Niu Q.F."/>
            <person name="Chang L."/>
            <person name="Qiu J."/>
            <person name="Zhao L."/>
            <person name="Xie H.B."/>
            <person name="Fu W.Y."/>
            <person name="Jin J."/>
            <person name="Li X.W."/>
            <person name="Jiao Y."/>
            <person name="Zhou C.C."/>
            <person name="Tu T."/>
            <person name="Chai C.Y."/>
            <person name="Gao J.L."/>
            <person name="Fan L.J."/>
            <person name="van de Weg E."/>
            <person name="Wang J.Y."/>
            <person name="Gao Z.S."/>
        </authorList>
    </citation>
    <scope>NUCLEOTIDE SEQUENCE [LARGE SCALE GENOMIC DNA]</scope>
    <source>
        <tissue evidence="6">Leaves</tissue>
    </source>
</reference>
<name>A0A6A1WH92_9ROSI</name>
<gene>
    <name evidence="6" type="ORF">CJ030_MR2G020054</name>
</gene>
<dbReference type="Proteomes" id="UP000516437">
    <property type="component" value="Chromosome 2"/>
</dbReference>
<evidence type="ECO:0000313" key="7">
    <source>
        <dbReference type="Proteomes" id="UP000516437"/>
    </source>
</evidence>
<protein>
    <submittedName>
        <fullName evidence="6">Xylosyltransferase 2</fullName>
    </submittedName>
</protein>
<keyword evidence="7" id="KW-1185">Reference proteome</keyword>
<comment type="subcellular location">
    <subcellularLocation>
        <location evidence="1">Membrane</location>
        <topology evidence="1">Single-pass type II membrane protein</topology>
    </subcellularLocation>
</comment>
<keyword evidence="4" id="KW-0472">Membrane</keyword>
<dbReference type="Pfam" id="PF02485">
    <property type="entry name" value="Branch"/>
    <property type="match status" value="2"/>
</dbReference>
<dbReference type="EMBL" id="RXIC02000020">
    <property type="protein sequence ID" value="KAB1223028.1"/>
    <property type="molecule type" value="Genomic_DNA"/>
</dbReference>
<evidence type="ECO:0000256" key="5">
    <source>
        <dbReference type="ARBA" id="ARBA00023180"/>
    </source>
</evidence>
<evidence type="ECO:0000256" key="3">
    <source>
        <dbReference type="ARBA" id="ARBA00022679"/>
    </source>
</evidence>
<dbReference type="OrthoDB" id="2019572at2759"/>
<comment type="caution">
    <text evidence="6">The sequence shown here is derived from an EMBL/GenBank/DDBJ whole genome shotgun (WGS) entry which is preliminary data.</text>
</comment>
<sequence>MEKKWLFPLVISSLICIFLLATTFNMGLVFSLHTINSIFSIFPSRLATNQTSPVFAESRALQSPPPPSGPTIPRFAYLVSGSKGDLEKLWRTLHALYHPRNQYVVHLDLESPSEERLELASRVEKEPIFAKVGNVFMITKANMVTYRGPTMVANTLHACAILLKRSKDWDWFINLSASDYPLVTQDDLLYTFSTLDRNLNFIEHTSQLGWKEDKRAMPLMIDPGLYSSTKSDVFWVNPRRTLPTSFKLFTVLILISHMLDSLISFRSVCNYCFAQNKIWRFECDRMSVTPTVDSSGSAWMVLSRSFVEYCIWGWDNLPRTLLMYYTNFVSSPEGYFQTVICNVPEFAKTAVNHDLHYISWDIPPQQHPHTLSLNDTTKMITSSAAFARKFKQDDPVLDKIDKDILRRKNGSFTPGGWCSGKPKCSEVGNLNKLKPGPGAQRLRHLVARLAVTAKFGQNQCV</sequence>
<dbReference type="GO" id="GO:0015020">
    <property type="term" value="F:glucuronosyltransferase activity"/>
    <property type="evidence" value="ECO:0007669"/>
    <property type="project" value="InterPro"/>
</dbReference>
<organism evidence="6 7">
    <name type="scientific">Morella rubra</name>
    <name type="common">Chinese bayberry</name>
    <dbReference type="NCBI Taxonomy" id="262757"/>
    <lineage>
        <taxon>Eukaryota</taxon>
        <taxon>Viridiplantae</taxon>
        <taxon>Streptophyta</taxon>
        <taxon>Embryophyta</taxon>
        <taxon>Tracheophyta</taxon>
        <taxon>Spermatophyta</taxon>
        <taxon>Magnoliopsida</taxon>
        <taxon>eudicotyledons</taxon>
        <taxon>Gunneridae</taxon>
        <taxon>Pentapetalae</taxon>
        <taxon>rosids</taxon>
        <taxon>fabids</taxon>
        <taxon>Fagales</taxon>
        <taxon>Myricaceae</taxon>
        <taxon>Morella</taxon>
    </lineage>
</organism>
<proteinExistence type="predicted"/>
<evidence type="ECO:0000313" key="6">
    <source>
        <dbReference type="EMBL" id="KAB1223028.1"/>
    </source>
</evidence>
<dbReference type="GO" id="GO:0016020">
    <property type="term" value="C:membrane"/>
    <property type="evidence" value="ECO:0007669"/>
    <property type="project" value="UniProtKB-SubCell"/>
</dbReference>
<dbReference type="PANTHER" id="PTHR45719:SF7">
    <property type="entry name" value="OS01G0201100 PROTEIN"/>
    <property type="match status" value="1"/>
</dbReference>